<evidence type="ECO:0000256" key="1">
    <source>
        <dbReference type="ARBA" id="ARBA00009381"/>
    </source>
</evidence>
<evidence type="ECO:0000313" key="7">
    <source>
        <dbReference type="Proteomes" id="UP000806285"/>
    </source>
</evidence>
<dbReference type="InterPro" id="IPR043137">
    <property type="entry name" value="GGT_ssub_C"/>
</dbReference>
<keyword evidence="3" id="KW-0378">Hydrolase</keyword>
<keyword evidence="5" id="KW-0732">Signal</keyword>
<evidence type="ECO:0000313" key="6">
    <source>
        <dbReference type="EMBL" id="MBE7368225.1"/>
    </source>
</evidence>
<dbReference type="Pfam" id="PF01019">
    <property type="entry name" value="G_glu_transpept"/>
    <property type="match status" value="2"/>
</dbReference>
<keyword evidence="2" id="KW-0808">Transferase</keyword>
<name>A0ABR9S3Z1_9BURK</name>
<evidence type="ECO:0000256" key="2">
    <source>
        <dbReference type="ARBA" id="ARBA00022679"/>
    </source>
</evidence>
<reference evidence="6 7" key="1">
    <citation type="submission" date="2020-10" db="EMBL/GenBank/DDBJ databases">
        <title>Ramlibacter sp. HM2 16S ribosomal RNA gene Genome sequencing and assembly.</title>
        <authorList>
            <person name="Kang M."/>
        </authorList>
    </citation>
    <scope>NUCLEOTIDE SEQUENCE [LARGE SCALE GENOMIC DNA]</scope>
    <source>
        <strain evidence="6 7">HM2</strain>
    </source>
</reference>
<sequence length="730" mass="74718">MQSGTRKALALSLLCTLAACGGGDPQSFPVAQAPAPAPVPQPPVRAVKFDPSLCQPQQGAPYGQTVGIAGTNMMVTSADVSASAAGCKVLAQGGSAIDAAVAVQAVLGVAEPFASGIAGGSVITYYDAATRKVRTFDGFSAAPATTGGVPDIYKAVAQDVSTTGGFNLCKSGLTAGASISSQQGNTNLSGRAVGVPGTLKVLDLVHQSHGRKPWNALWDDAIALAENGFPMTPYMYKTLYAVGQEYDEDGNPLSVGTGVSAWSNSAGTVKGAPRCKYPDIKARYCDATDATQQRPLPVGTTIRNQPLADTMKLVRDGGAAAFYDPAGPIVQAVVAKIAGGQLPCRSILPSPGTAANPAIASTIASIPSLMTTADFGTYRAVERRPLVGERFGMTVYTQPAPSFGGVVTLYTLGLLERKDARNAAGGIGAATFVHLATEASRLANADRRNVVGDPAYSNVNARVAALLSPAYLDARAALMTGTARGTITAGGVADGVPAFAATDPAGYDTMAALTVPAAQRRAVRQRAATMLAEAGRRSEDWNTTSNLAIVDGYGNGLAMTTTINTHWGAHIEAAGMMVNNAMSNFSASTPGLDVNGYAAHKRPRSSIAPAIAFDAEGRMRLVWGAAGGGPIPDYIVKAFLGYHVAGLDLQAAINADNWTGQNGIAELEAGKPIATLLDTLRTDFGSTTGNAQATGLTSGLSGIAVEYDANGFPVYKGAADNRRHGGAVGY</sequence>
<dbReference type="PANTHER" id="PTHR43199">
    <property type="entry name" value="GLUTATHIONE HYDROLASE"/>
    <property type="match status" value="1"/>
</dbReference>
<dbReference type="InterPro" id="IPR029055">
    <property type="entry name" value="Ntn_hydrolases_N"/>
</dbReference>
<evidence type="ECO:0000256" key="4">
    <source>
        <dbReference type="ARBA" id="ARBA00023145"/>
    </source>
</evidence>
<accession>A0ABR9S3Z1</accession>
<dbReference type="InterPro" id="IPR051792">
    <property type="entry name" value="GGT_bact"/>
</dbReference>
<feature type="chain" id="PRO_5047170761" evidence="5">
    <location>
        <begin position="22"/>
        <end position="730"/>
    </location>
</feature>
<dbReference type="SUPFAM" id="SSF56235">
    <property type="entry name" value="N-terminal nucleophile aminohydrolases (Ntn hydrolases)"/>
    <property type="match status" value="1"/>
</dbReference>
<dbReference type="RefSeq" id="WP_193676828.1">
    <property type="nucleotide sequence ID" value="NZ_JADDIV010000003.1"/>
</dbReference>
<dbReference type="EMBL" id="JADDIV010000003">
    <property type="protein sequence ID" value="MBE7368225.1"/>
    <property type="molecule type" value="Genomic_DNA"/>
</dbReference>
<comment type="similarity">
    <text evidence="1">Belongs to the gamma-glutamyltransferase family.</text>
</comment>
<keyword evidence="4" id="KW-0865">Zymogen</keyword>
<feature type="signal peptide" evidence="5">
    <location>
        <begin position="1"/>
        <end position="21"/>
    </location>
</feature>
<protein>
    <submittedName>
        <fullName evidence="6">Gamma-glutamyltransferase</fullName>
    </submittedName>
</protein>
<organism evidence="6 7">
    <name type="scientific">Ramlibacter pallidus</name>
    <dbReference type="NCBI Taxonomy" id="2780087"/>
    <lineage>
        <taxon>Bacteria</taxon>
        <taxon>Pseudomonadati</taxon>
        <taxon>Pseudomonadota</taxon>
        <taxon>Betaproteobacteria</taxon>
        <taxon>Burkholderiales</taxon>
        <taxon>Comamonadaceae</taxon>
        <taxon>Ramlibacter</taxon>
    </lineage>
</organism>
<dbReference type="PANTHER" id="PTHR43199:SF1">
    <property type="entry name" value="GLUTATHIONE HYDROLASE PROENZYME"/>
    <property type="match status" value="1"/>
</dbReference>
<dbReference type="InterPro" id="IPR043138">
    <property type="entry name" value="GGT_lsub"/>
</dbReference>
<dbReference type="Gene3D" id="1.10.246.130">
    <property type="match status" value="1"/>
</dbReference>
<gene>
    <name evidence="6" type="ORF">IM787_11765</name>
</gene>
<comment type="caution">
    <text evidence="6">The sequence shown here is derived from an EMBL/GenBank/DDBJ whole genome shotgun (WGS) entry which is preliminary data.</text>
</comment>
<dbReference type="PROSITE" id="PS51257">
    <property type="entry name" value="PROKAR_LIPOPROTEIN"/>
    <property type="match status" value="1"/>
</dbReference>
<evidence type="ECO:0000256" key="5">
    <source>
        <dbReference type="SAM" id="SignalP"/>
    </source>
</evidence>
<evidence type="ECO:0000256" key="3">
    <source>
        <dbReference type="ARBA" id="ARBA00022801"/>
    </source>
</evidence>
<proteinExistence type="inferred from homology"/>
<dbReference type="Gene3D" id="3.60.20.40">
    <property type="match status" value="1"/>
</dbReference>
<keyword evidence="7" id="KW-1185">Reference proteome</keyword>
<dbReference type="Proteomes" id="UP000806285">
    <property type="component" value="Unassembled WGS sequence"/>
</dbReference>